<dbReference type="Proteomes" id="UP000004342">
    <property type="component" value="Unassembled WGS sequence"/>
</dbReference>
<gene>
    <name evidence="1" type="ORF">AC1_A0319</name>
</gene>
<sequence length="169" mass="19975">MDNIINFGEKISIKEKELLEDGNYIEELKEEVIDNISNLDERQLLTLNKLACQIQKEGKYTIITDDYKPRDKRRFVKMYINEVNELLMKAKSLNDMKVLLFLMKKMNYDTGEIIVPNAMIADELKMDKSLVSKSLKSLINDNILLIKEGYEKKKFKIYLLNETYFKYGR</sequence>
<name>A0AAV3BKA4_CLOPF</name>
<evidence type="ECO:0000313" key="2">
    <source>
        <dbReference type="Proteomes" id="UP000004342"/>
    </source>
</evidence>
<evidence type="ECO:0000313" key="1">
    <source>
        <dbReference type="EMBL" id="EDT22138.1"/>
    </source>
</evidence>
<proteinExistence type="predicted"/>
<accession>A0AAV3BKA4</accession>
<dbReference type="InterPro" id="IPR036390">
    <property type="entry name" value="WH_DNA-bd_sf"/>
</dbReference>
<dbReference type="RefSeq" id="WP_003460859.1">
    <property type="nucleotide sequence ID" value="NZ_ABDV01000065.1"/>
</dbReference>
<protein>
    <recommendedName>
        <fullName evidence="3">Plasmid replication protein RepL domain-containing protein</fullName>
    </recommendedName>
</protein>
<dbReference type="EMBL" id="ABDV01000065">
    <property type="protein sequence ID" value="EDT22138.1"/>
    <property type="molecule type" value="Genomic_DNA"/>
</dbReference>
<organism evidence="1 2">
    <name type="scientific">Clostridium perfringens B str. ATCC 3626</name>
    <dbReference type="NCBI Taxonomy" id="451754"/>
    <lineage>
        <taxon>Bacteria</taxon>
        <taxon>Bacillati</taxon>
        <taxon>Bacillota</taxon>
        <taxon>Clostridia</taxon>
        <taxon>Eubacteriales</taxon>
        <taxon>Clostridiaceae</taxon>
        <taxon>Clostridium</taxon>
    </lineage>
</organism>
<dbReference type="SUPFAM" id="SSF46785">
    <property type="entry name" value="Winged helix' DNA-binding domain"/>
    <property type="match status" value="1"/>
</dbReference>
<evidence type="ECO:0008006" key="3">
    <source>
        <dbReference type="Google" id="ProtNLM"/>
    </source>
</evidence>
<reference evidence="1 2" key="1">
    <citation type="submission" date="2007-07" db="EMBL/GenBank/DDBJ databases">
        <title>Annotation of Clostridium perfringens B str. ATCC 3626.</title>
        <authorList>
            <person name="Paulsen I."/>
            <person name="Sebastian Y."/>
        </authorList>
    </citation>
    <scope>NUCLEOTIDE SEQUENCE [LARGE SCALE GENOMIC DNA]</scope>
    <source>
        <strain evidence="2">B str. ATCC 3626</strain>
    </source>
</reference>
<dbReference type="AlphaFoldDB" id="A0AAV3BKA4"/>
<comment type="caution">
    <text evidence="1">The sequence shown here is derived from an EMBL/GenBank/DDBJ whole genome shotgun (WGS) entry which is preliminary data.</text>
</comment>